<accession>B0WE37</accession>
<keyword evidence="2" id="KW-0732">Signal</keyword>
<dbReference type="VEuPathDB" id="VectorBase:CQUJHB008742"/>
<dbReference type="Proteomes" id="UP000002320">
    <property type="component" value="Unassembled WGS sequence"/>
</dbReference>
<dbReference type="VEuPathDB" id="VectorBase:CQUJHB012216"/>
<evidence type="ECO:0000313" key="4">
    <source>
        <dbReference type="EnsemblMetazoa" id="CPIJ005494-PA"/>
    </source>
</evidence>
<dbReference type="eggNOG" id="ENOG502TC9P">
    <property type="taxonomic scope" value="Eukaryota"/>
</dbReference>
<dbReference type="OrthoDB" id="6431754at2759"/>
<dbReference type="KEGG" id="cqu:CpipJ_CPIJ005494"/>
<dbReference type="Gene3D" id="1.20.120.20">
    <property type="entry name" value="Apolipoprotein"/>
    <property type="match status" value="1"/>
</dbReference>
<feature type="compositionally biased region" description="Acidic residues" evidence="1">
    <location>
        <begin position="794"/>
        <end position="813"/>
    </location>
</feature>
<dbReference type="EnsemblMetazoa" id="CPIJ005494-RA">
    <property type="protein sequence ID" value="CPIJ005494-PA"/>
    <property type="gene ID" value="CPIJ005494"/>
</dbReference>
<dbReference type="AlphaFoldDB" id="B0WE37"/>
<evidence type="ECO:0000256" key="1">
    <source>
        <dbReference type="SAM" id="MobiDB-lite"/>
    </source>
</evidence>
<organism>
    <name type="scientific">Culex quinquefasciatus</name>
    <name type="common">Southern house mosquito</name>
    <name type="synonym">Culex pungens</name>
    <dbReference type="NCBI Taxonomy" id="7176"/>
    <lineage>
        <taxon>Eukaryota</taxon>
        <taxon>Metazoa</taxon>
        <taxon>Ecdysozoa</taxon>
        <taxon>Arthropoda</taxon>
        <taxon>Hexapoda</taxon>
        <taxon>Insecta</taxon>
        <taxon>Pterygota</taxon>
        <taxon>Neoptera</taxon>
        <taxon>Endopterygota</taxon>
        <taxon>Diptera</taxon>
        <taxon>Nematocera</taxon>
        <taxon>Culicoidea</taxon>
        <taxon>Culicidae</taxon>
        <taxon>Culicinae</taxon>
        <taxon>Culicini</taxon>
        <taxon>Culex</taxon>
        <taxon>Culex</taxon>
    </lineage>
</organism>
<keyword evidence="5" id="KW-1185">Reference proteome</keyword>
<feature type="signal peptide" evidence="2">
    <location>
        <begin position="1"/>
        <end position="19"/>
    </location>
</feature>
<reference evidence="4" key="2">
    <citation type="submission" date="2020-05" db="UniProtKB">
        <authorList>
            <consortium name="EnsemblMetazoa"/>
        </authorList>
    </citation>
    <scope>IDENTIFICATION</scope>
    <source>
        <strain evidence="4">JHB</strain>
    </source>
</reference>
<dbReference type="InParanoid" id="B0WE37"/>
<gene>
    <name evidence="4" type="primary">6037007</name>
    <name evidence="3" type="ORF">CpipJ_CPIJ005494</name>
</gene>
<reference evidence="3" key="1">
    <citation type="submission" date="2007-03" db="EMBL/GenBank/DDBJ databases">
        <title>Annotation of Culex pipiens quinquefasciatus.</title>
        <authorList>
            <consortium name="The Broad Institute Genome Sequencing Platform"/>
            <person name="Atkinson P.W."/>
            <person name="Hemingway J."/>
            <person name="Christensen B.M."/>
            <person name="Higgs S."/>
            <person name="Kodira C."/>
            <person name="Hannick L."/>
            <person name="Megy K."/>
            <person name="O'Leary S."/>
            <person name="Pearson M."/>
            <person name="Haas B.J."/>
            <person name="Mauceli E."/>
            <person name="Wortman J.R."/>
            <person name="Lee N.H."/>
            <person name="Guigo R."/>
            <person name="Stanke M."/>
            <person name="Alvarado L."/>
            <person name="Amedeo P."/>
            <person name="Antoine C.H."/>
            <person name="Arensburger P."/>
            <person name="Bidwell S.L."/>
            <person name="Crawford M."/>
            <person name="Camaro F."/>
            <person name="Devon K."/>
            <person name="Engels R."/>
            <person name="Hammond M."/>
            <person name="Howarth C."/>
            <person name="Koehrsen M."/>
            <person name="Lawson D."/>
            <person name="Montgomery P."/>
            <person name="Nene V."/>
            <person name="Nusbaum C."/>
            <person name="Puiu D."/>
            <person name="Romero-Severson J."/>
            <person name="Severson D.W."/>
            <person name="Shumway M."/>
            <person name="Sisk P."/>
            <person name="Stolte C."/>
            <person name="Zeng Q."/>
            <person name="Eisenstadt E."/>
            <person name="Fraser-Liggett C."/>
            <person name="Strausberg R."/>
            <person name="Galagan J."/>
            <person name="Birren B."/>
            <person name="Collins F.H."/>
        </authorList>
    </citation>
    <scope>NUCLEOTIDE SEQUENCE [LARGE SCALE GENOMIC DNA]</scope>
    <source>
        <strain evidence="3">JHB</strain>
    </source>
</reference>
<feature type="region of interest" description="Disordered" evidence="1">
    <location>
        <begin position="717"/>
        <end position="824"/>
    </location>
</feature>
<protein>
    <submittedName>
        <fullName evidence="3 4">Uncharacterized protein</fullName>
    </submittedName>
</protein>
<dbReference type="VEuPathDB" id="VectorBase:CPIJ005494"/>
<sequence>MKYALILAVCFGLVAVSLASPAPQLLGGLFSTLFSSFATTFSSLVSNVQTSLNSTISTIGTLLGNITTNVGTAVTNIGTTLNTTLTTALSNANATLVAAQTALVSAANTTVTNLSTALQTRLSTAVTNLNTLVGTLNTTLTGIIANGTTVASNAATTLNNITSAVNTAIANVTSVLSTAASTTATTGTGLFGSIVDKCDDSRLCDLYFKTQTKYSIQWNFIHNPFYPNNPPNKLSPVLNSPVIPVIPVLIAVATFVTAGATVALRAEISVCEGLVPAARTEARAVFNAVTADVSWVAWVDIAEVRAVAPFASNVESTVDAAVRAVWALVSTVLSRDDKPVVAVVAAVVAKLARNAGTWVRVEATCGSSVDRVDERVLSPEVSPVLRAVWRGEVRLATLAVALVRASIKICGTVLPADKTDARVVLSAEVAVASVVAGIVSAVVTPFCRAVESSVVAFWSTVWAPVIAVLSKGDTSPVNAVGIWPRVVVTCGIKLVNVVVRVLRPVVSPVLRADWIGEVRVATSDVALFSASIRVCGTVAPAERTPAKVVFSAETAVASVVAGMASAVIKFSGALAPAERTVPKAVFSVVTAVVSVVAGADFRVLKILPSNLDQIEDIKRIGNEYYFKKDVEVVDDAENEIVPPSSTKNDTNNQFTETLDIVVLPAPTTKDADVYESELDLPVDSKTTVNVIELATPTVVTGQEPTHSTVLAQLDVNQTESTASASTPALTTLGNPRGDPTPGVESNEIEGDSKPNKSSGEDGFSFNNRTFKKIQDTVLEEIGAGHSEERYPGSYDDDSEDDDLEDDDEDDYEESEKRGHKKYIR</sequence>
<dbReference type="HOGENOM" id="CLU_343635_0_0_1"/>
<evidence type="ECO:0000313" key="5">
    <source>
        <dbReference type="Proteomes" id="UP000002320"/>
    </source>
</evidence>
<dbReference type="STRING" id="7176.B0WE37"/>
<evidence type="ECO:0000256" key="2">
    <source>
        <dbReference type="SAM" id="SignalP"/>
    </source>
</evidence>
<feature type="compositionally biased region" description="Low complexity" evidence="1">
    <location>
        <begin position="718"/>
        <end position="731"/>
    </location>
</feature>
<evidence type="ECO:0000313" key="3">
    <source>
        <dbReference type="EMBL" id="EDS45213.1"/>
    </source>
</evidence>
<name>B0WE37_CULQU</name>
<feature type="chain" id="PRO_5014566665" evidence="2">
    <location>
        <begin position="20"/>
        <end position="824"/>
    </location>
</feature>
<dbReference type="EMBL" id="DS231904">
    <property type="protein sequence ID" value="EDS45213.1"/>
    <property type="molecule type" value="Genomic_DNA"/>
</dbReference>
<proteinExistence type="predicted"/>